<proteinExistence type="predicted"/>
<evidence type="ECO:0000313" key="8">
    <source>
        <dbReference type="Proteomes" id="UP000305647"/>
    </source>
</evidence>
<feature type="transmembrane region" description="Helical" evidence="5">
    <location>
        <begin position="28"/>
        <end position="50"/>
    </location>
</feature>
<feature type="transmembrane region" description="Helical" evidence="5">
    <location>
        <begin position="287"/>
        <end position="313"/>
    </location>
</feature>
<evidence type="ECO:0000256" key="2">
    <source>
        <dbReference type="ARBA" id="ARBA00022692"/>
    </source>
</evidence>
<keyword evidence="4 5" id="KW-0472">Membrane</keyword>
<dbReference type="PANTHER" id="PTHR23502:SF134">
    <property type="entry name" value="MAJOR FACILITATOR SUPERFAMILY (MFS) PROFILE DOMAIN-CONTAINING PROTEIN-RELATED"/>
    <property type="match status" value="1"/>
</dbReference>
<evidence type="ECO:0000256" key="4">
    <source>
        <dbReference type="ARBA" id="ARBA00023136"/>
    </source>
</evidence>
<feature type="transmembrane region" description="Helical" evidence="5">
    <location>
        <begin position="212"/>
        <end position="232"/>
    </location>
</feature>
<comment type="subcellular location">
    <subcellularLocation>
        <location evidence="1">Membrane</location>
        <topology evidence="1">Multi-pass membrane protein</topology>
    </subcellularLocation>
</comment>
<organism evidence="6 9">
    <name type="scientific">Wallemia mellicola</name>
    <dbReference type="NCBI Taxonomy" id="1708541"/>
    <lineage>
        <taxon>Eukaryota</taxon>
        <taxon>Fungi</taxon>
        <taxon>Dikarya</taxon>
        <taxon>Basidiomycota</taxon>
        <taxon>Wallemiomycotina</taxon>
        <taxon>Wallemiomycetes</taxon>
        <taxon>Wallemiales</taxon>
        <taxon>Wallemiaceae</taxon>
        <taxon>Wallemia</taxon>
    </lineage>
</organism>
<keyword evidence="3 5" id="KW-1133">Transmembrane helix</keyword>
<dbReference type="Proteomes" id="UP000307169">
    <property type="component" value="Unassembled WGS sequence"/>
</dbReference>
<evidence type="ECO:0000256" key="5">
    <source>
        <dbReference type="SAM" id="Phobius"/>
    </source>
</evidence>
<comment type="caution">
    <text evidence="6">The sequence shown here is derived from an EMBL/GenBank/DDBJ whole genome shotgun (WGS) entry which is preliminary data.</text>
</comment>
<dbReference type="InterPro" id="IPR036259">
    <property type="entry name" value="MFS_trans_sf"/>
</dbReference>
<dbReference type="PANTHER" id="PTHR23502">
    <property type="entry name" value="MAJOR FACILITATOR SUPERFAMILY"/>
    <property type="match status" value="1"/>
</dbReference>
<evidence type="ECO:0000313" key="7">
    <source>
        <dbReference type="EMBL" id="TIC31147.1"/>
    </source>
</evidence>
<evidence type="ECO:0000256" key="3">
    <source>
        <dbReference type="ARBA" id="ARBA00022989"/>
    </source>
</evidence>
<dbReference type="Proteomes" id="UP000305647">
    <property type="component" value="Unassembled WGS sequence"/>
</dbReference>
<feature type="transmembrane region" description="Helical" evidence="5">
    <location>
        <begin position="391"/>
        <end position="412"/>
    </location>
</feature>
<keyword evidence="2 5" id="KW-0812">Transmembrane</keyword>
<feature type="transmembrane region" description="Helical" evidence="5">
    <location>
        <begin position="360"/>
        <end position="379"/>
    </location>
</feature>
<dbReference type="EMBL" id="SPRH01000017">
    <property type="protein sequence ID" value="TIC01367.1"/>
    <property type="molecule type" value="Genomic_DNA"/>
</dbReference>
<dbReference type="Pfam" id="PF07690">
    <property type="entry name" value="MFS_1"/>
    <property type="match status" value="1"/>
</dbReference>
<dbReference type="EMBL" id="SPRO01000014">
    <property type="protein sequence ID" value="TIC31147.1"/>
    <property type="molecule type" value="Genomic_DNA"/>
</dbReference>
<feature type="transmembrane region" description="Helical" evidence="5">
    <location>
        <begin position="179"/>
        <end position="200"/>
    </location>
</feature>
<dbReference type="GO" id="GO:0005886">
    <property type="term" value="C:plasma membrane"/>
    <property type="evidence" value="ECO:0007669"/>
    <property type="project" value="TreeGrafter"/>
</dbReference>
<protein>
    <submittedName>
        <fullName evidence="6">MFS general substrate transporter</fullName>
    </submittedName>
</protein>
<dbReference type="Gene3D" id="1.20.1250.20">
    <property type="entry name" value="MFS general substrate transporter like domains"/>
    <property type="match status" value="1"/>
</dbReference>
<dbReference type="SUPFAM" id="SSF103473">
    <property type="entry name" value="MFS general substrate transporter"/>
    <property type="match status" value="1"/>
</dbReference>
<feature type="transmembrane region" description="Helical" evidence="5">
    <location>
        <begin position="121"/>
        <end position="140"/>
    </location>
</feature>
<evidence type="ECO:0000313" key="9">
    <source>
        <dbReference type="Proteomes" id="UP000307169"/>
    </source>
</evidence>
<evidence type="ECO:0000256" key="1">
    <source>
        <dbReference type="ARBA" id="ARBA00004141"/>
    </source>
</evidence>
<name>A0A4T0QW29_9BASI</name>
<reference evidence="8 9" key="1">
    <citation type="submission" date="2019-03" db="EMBL/GenBank/DDBJ databases">
        <title>Sequencing 25 genomes of Wallemia mellicola.</title>
        <authorList>
            <person name="Gostincar C."/>
        </authorList>
    </citation>
    <scope>NUCLEOTIDE SEQUENCE [LARGE SCALE GENOMIC DNA]</scope>
    <source>
        <strain evidence="6 9">EXF-1262</strain>
        <strain evidence="7 8">EXF-8738</strain>
    </source>
</reference>
<dbReference type="InterPro" id="IPR011701">
    <property type="entry name" value="MFS"/>
</dbReference>
<feature type="transmembrane region" description="Helical" evidence="5">
    <location>
        <begin position="451"/>
        <end position="473"/>
    </location>
</feature>
<dbReference type="AlphaFoldDB" id="A0A4T0QW29"/>
<gene>
    <name evidence="7" type="ORF">E3Q10_01804</name>
    <name evidence="6" type="ORF">E3Q17_01841</name>
</gene>
<feature type="transmembrane region" description="Helical" evidence="5">
    <location>
        <begin position="325"/>
        <end position="345"/>
    </location>
</feature>
<accession>A0A4T0QW29</accession>
<sequence>MPKEDGDVIWVTLEEHENPYKWSKPRKYFTTLALCGFSFLVSGASSGYAAPGAESDLVDKLNTSSTLFELGLGWVRQDLTRNETNNILKYLRYWDHCFWAEIVEALSEKLKAPFSEIVGRYKVYVVSYFVFMCMFITISLSPTITGVVLGRLISGLAASTGSTLVGGSIADIFDDESRGIPMSLFSMSALQGAGIFPLCFSWMMDKGLGYQWIEYVELIAAFIWFFFIIFMGETRGSAILNNKAKKLRKKTGDSRYIAKTELNKPTIRELVTVSLTRPLWILCTEPIVIFFSFWMGFAWFIFYSIISSIGHIFQTQRDWSAGSIGLLYITFVLGLGLGGIANFFLQERMYQKKKTPEARLYLAMVGGVCLPIGCFIYAWTSYPHVHWMGQCVGLTIILFAIYIIYNTAFAYMSDAYRLYASSAISAQNVFRNILGGTTPLHITKWYNATGYNWTSCIIAIIAAVLGVVPFILFKYGEKIRQKSQFSQSISAYEEQERTMLGLDETSSFDKPAKLETS</sequence>
<evidence type="ECO:0000313" key="6">
    <source>
        <dbReference type="EMBL" id="TIC01367.1"/>
    </source>
</evidence>
<dbReference type="GO" id="GO:0022857">
    <property type="term" value="F:transmembrane transporter activity"/>
    <property type="evidence" value="ECO:0007669"/>
    <property type="project" value="InterPro"/>
</dbReference>